<evidence type="ECO:0000256" key="9">
    <source>
        <dbReference type="ARBA" id="ARBA00023180"/>
    </source>
</evidence>
<dbReference type="GO" id="GO:0001733">
    <property type="term" value="F:galactosylceramide sulfotransferase activity"/>
    <property type="evidence" value="ECO:0007669"/>
    <property type="project" value="InterPro"/>
</dbReference>
<evidence type="ECO:0000256" key="7">
    <source>
        <dbReference type="ARBA" id="ARBA00023034"/>
    </source>
</evidence>
<gene>
    <name evidence="10" type="ORF">GDO78_002026</name>
</gene>
<dbReference type="InterPro" id="IPR009729">
    <property type="entry name" value="Gal-3-0_sulfotransfrase"/>
</dbReference>
<keyword evidence="3" id="KW-0808">Transferase</keyword>
<keyword evidence="6" id="KW-1133">Transmembrane helix</keyword>
<dbReference type="EMBL" id="WNTK01000001">
    <property type="protein sequence ID" value="KAG9494489.1"/>
    <property type="molecule type" value="Genomic_DNA"/>
</dbReference>
<evidence type="ECO:0000256" key="1">
    <source>
        <dbReference type="ARBA" id="ARBA00004323"/>
    </source>
</evidence>
<evidence type="ECO:0000256" key="5">
    <source>
        <dbReference type="ARBA" id="ARBA00022968"/>
    </source>
</evidence>
<evidence type="ECO:0008006" key="12">
    <source>
        <dbReference type="Google" id="ProtNLM"/>
    </source>
</evidence>
<keyword evidence="4" id="KW-0812">Transmembrane</keyword>
<dbReference type="Pfam" id="PF06990">
    <property type="entry name" value="Gal-3-0_sulfotr"/>
    <property type="match status" value="1"/>
</dbReference>
<evidence type="ECO:0000313" key="11">
    <source>
        <dbReference type="Proteomes" id="UP000770717"/>
    </source>
</evidence>
<evidence type="ECO:0000256" key="6">
    <source>
        <dbReference type="ARBA" id="ARBA00022989"/>
    </source>
</evidence>
<dbReference type="PANTHER" id="PTHR14647">
    <property type="entry name" value="GALACTOSE-3-O-SULFOTRANSFERASE"/>
    <property type="match status" value="1"/>
</dbReference>
<dbReference type="Gene3D" id="3.40.50.300">
    <property type="entry name" value="P-loop containing nucleotide triphosphate hydrolases"/>
    <property type="match status" value="1"/>
</dbReference>
<keyword evidence="11" id="KW-1185">Reference proteome</keyword>
<comment type="caution">
    <text evidence="10">The sequence shown here is derived from an EMBL/GenBank/DDBJ whole genome shotgun (WGS) entry which is preliminary data.</text>
</comment>
<proteinExistence type="inferred from homology"/>
<protein>
    <recommendedName>
        <fullName evidence="12">Galactose-3-O-sulfotransferase 2</fullName>
    </recommendedName>
</protein>
<evidence type="ECO:0000256" key="2">
    <source>
        <dbReference type="ARBA" id="ARBA00008124"/>
    </source>
</evidence>
<sequence length="356" mass="41891">MQKEDFSKKPISKEADTDWGSCNPRTNIFFLKIHKTGSSTIMNILFRYGDFHNLLFAFPTETHQFKYPAYFSAKYVKGFSSGKQQNINIMCHHMRFSFTEVEEVMPKNTFYFTILRNPVTLMESAFSYYNHITSFSKATNLEDFLSKTSTFYQGEKQDSAYAKNLMTFDLGFNPNTPVSLKHSKLLWQAVDTMFDLVLITEYFDESLVLLKDALCWTYDDVLSFPLNTRSNISRHVLSVETKEKIKSWNQLDWQLYIYFNHSFWNRVDRFGRERMKNEVAELRKRRVQLFEKCVDNQVEPSLLKNKAMVPYQSGSAKILGYNLKSGLKNNDTLLCHRLVLPEIQYNDELRKKQLGY</sequence>
<keyword evidence="8" id="KW-0472">Membrane</keyword>
<organism evidence="10 11">
    <name type="scientific">Eleutherodactylus coqui</name>
    <name type="common">Puerto Rican coqui</name>
    <dbReference type="NCBI Taxonomy" id="57060"/>
    <lineage>
        <taxon>Eukaryota</taxon>
        <taxon>Metazoa</taxon>
        <taxon>Chordata</taxon>
        <taxon>Craniata</taxon>
        <taxon>Vertebrata</taxon>
        <taxon>Euteleostomi</taxon>
        <taxon>Amphibia</taxon>
        <taxon>Batrachia</taxon>
        <taxon>Anura</taxon>
        <taxon>Neobatrachia</taxon>
        <taxon>Hyloidea</taxon>
        <taxon>Eleutherodactylidae</taxon>
        <taxon>Eleutherodactylinae</taxon>
        <taxon>Eleutherodactylus</taxon>
        <taxon>Eleutherodactylus</taxon>
    </lineage>
</organism>
<dbReference type="SUPFAM" id="SSF52540">
    <property type="entry name" value="P-loop containing nucleoside triphosphate hydrolases"/>
    <property type="match status" value="1"/>
</dbReference>
<dbReference type="GO" id="GO:0009247">
    <property type="term" value="P:glycolipid biosynthetic process"/>
    <property type="evidence" value="ECO:0007669"/>
    <property type="project" value="InterPro"/>
</dbReference>
<dbReference type="OrthoDB" id="514299at2759"/>
<accession>A0A8J6FX52</accession>
<dbReference type="AlphaFoldDB" id="A0A8J6FX52"/>
<comment type="subcellular location">
    <subcellularLocation>
        <location evidence="1">Golgi apparatus membrane</location>
        <topology evidence="1">Single-pass type II membrane protein</topology>
    </subcellularLocation>
</comment>
<evidence type="ECO:0000256" key="4">
    <source>
        <dbReference type="ARBA" id="ARBA00022692"/>
    </source>
</evidence>
<dbReference type="Proteomes" id="UP000770717">
    <property type="component" value="Unassembled WGS sequence"/>
</dbReference>
<dbReference type="PANTHER" id="PTHR14647:SF62">
    <property type="entry name" value="GALACTOSE-3-O-SULFOTRANSFERASE 2"/>
    <property type="match status" value="1"/>
</dbReference>
<comment type="similarity">
    <text evidence="2">Belongs to the galactose-3-O-sulfotransferase family.</text>
</comment>
<keyword evidence="9" id="KW-0325">Glycoprotein</keyword>
<dbReference type="GO" id="GO:0000139">
    <property type="term" value="C:Golgi membrane"/>
    <property type="evidence" value="ECO:0007669"/>
    <property type="project" value="UniProtKB-SubCell"/>
</dbReference>
<dbReference type="InterPro" id="IPR027417">
    <property type="entry name" value="P-loop_NTPase"/>
</dbReference>
<name>A0A8J6FX52_ELECQ</name>
<evidence type="ECO:0000256" key="3">
    <source>
        <dbReference type="ARBA" id="ARBA00022679"/>
    </source>
</evidence>
<evidence type="ECO:0000313" key="10">
    <source>
        <dbReference type="EMBL" id="KAG9494489.1"/>
    </source>
</evidence>
<reference evidence="10" key="1">
    <citation type="thesis" date="2020" institute="ProQuest LLC" country="789 East Eisenhower Parkway, Ann Arbor, MI, USA">
        <title>Comparative Genomics and Chromosome Evolution.</title>
        <authorList>
            <person name="Mudd A.B."/>
        </authorList>
    </citation>
    <scope>NUCLEOTIDE SEQUENCE</scope>
    <source>
        <strain evidence="10">HN-11 Male</strain>
        <tissue evidence="10">Kidney and liver</tissue>
    </source>
</reference>
<evidence type="ECO:0000256" key="8">
    <source>
        <dbReference type="ARBA" id="ARBA00023136"/>
    </source>
</evidence>
<keyword evidence="7" id="KW-0333">Golgi apparatus</keyword>
<keyword evidence="5" id="KW-0735">Signal-anchor</keyword>